<dbReference type="InterPro" id="IPR043504">
    <property type="entry name" value="Peptidase_S1_PA_chymotrypsin"/>
</dbReference>
<feature type="compositionally biased region" description="Gly residues" evidence="5">
    <location>
        <begin position="342"/>
        <end position="352"/>
    </location>
</feature>
<reference evidence="8 9" key="1">
    <citation type="journal article" date="2023" name="IScience">
        <title>Expanded male sex-determining region conserved during the evolution of homothallism in the green alga Volvox.</title>
        <authorList>
            <person name="Yamamoto K."/>
            <person name="Matsuzaki R."/>
            <person name="Mahakham W."/>
            <person name="Heman W."/>
            <person name="Sekimoto H."/>
            <person name="Kawachi M."/>
            <person name="Minakuchi Y."/>
            <person name="Toyoda A."/>
            <person name="Nozaki H."/>
        </authorList>
    </citation>
    <scope>NUCLEOTIDE SEQUENCE [LARGE SCALE GENOMIC DNA]</scope>
    <source>
        <strain evidence="8 9">NIES-4468</strain>
    </source>
</reference>
<dbReference type="Gene3D" id="3.20.190.20">
    <property type="match status" value="1"/>
</dbReference>
<comment type="similarity">
    <text evidence="1">Belongs to the peptidase S1C family.</text>
</comment>
<evidence type="ECO:0000256" key="5">
    <source>
        <dbReference type="SAM" id="MobiDB-lite"/>
    </source>
</evidence>
<dbReference type="InterPro" id="IPR009003">
    <property type="entry name" value="Peptidase_S1_PA"/>
</dbReference>
<evidence type="ECO:0000256" key="1">
    <source>
        <dbReference type="ARBA" id="ARBA00010541"/>
    </source>
</evidence>
<evidence type="ECO:0000313" key="9">
    <source>
        <dbReference type="Proteomes" id="UP001165090"/>
    </source>
</evidence>
<dbReference type="SUPFAM" id="SSF50494">
    <property type="entry name" value="Trypsin-like serine proteases"/>
    <property type="match status" value="1"/>
</dbReference>
<feature type="domain" description="PDZ" evidence="6">
    <location>
        <begin position="473"/>
        <end position="574"/>
    </location>
</feature>
<feature type="compositionally biased region" description="Low complexity" evidence="5">
    <location>
        <begin position="317"/>
        <end position="341"/>
    </location>
</feature>
<dbReference type="PRINTS" id="PR00834">
    <property type="entry name" value="PROTEASES2C"/>
</dbReference>
<sequence>MALMLTSCARVGASGIVAANISAAASTCPPASPVGLAPPLHLQQRPGSLAPSSSGQPARGRLLQTGRGALRTTLAGVSVSVAAGSSLRSRDLYGSISSGNCMDPNGGAGGGCSSGGAIGWCPPGVVTQGGPRRRRVASPAPSRSSTANGQVGPPPARKPHKGGGGGKEGDKVAAGHGSAAPAAVTMAPSSAAPLTEAVGTAAGGEGVHLEELDEEAGQQLAPYMDAVVKVYCMHTEPNYSLPWQRKRQYSSSSSGFVVRYSGRNWLLTNAHSVDYHTQVKVKRRGDDRKFLARVISVGVDCDIAALEVDDPEFWGAAPAANQDAGPAAATAGPGNGASSAGGTEGSAVGGEARGPPPVLELGPLPRLQDGVAVVGYPIGGDTISVTAGVVSRIEVTDYSHGSTDLLAIQIDAAINGGNSGGPVFNRACQCVGIAFQALVGSDVENVGYVIPTPVVAHFLEDYLRSGTFSGFPALGLQWQRMESDALRRAYGMSPGQKGVLVRSVNPTSTAGQLLQPDDVLLSFDGTPISNDGTVPFRTGERIAFSYLITSKFVGDTARLDVLRGGHKKELTVTLSKPTALVPPHLSNRDPPYLIVGGLVFTTASEPYLQSEYGSDYGSDAPVKLLDRLYHGFPKTADEEVVVLSQVLACDATLGYEEVYNVQLLRFNGEPVSNLAQVARSVRQALQKEQAAEAAGGAGGFLRFDLDYNEVVVVEARDVLKMTPEVMRAHSIPCDMSPDLRAALAASEENVGVGVSVSSASGLLAVGDGGRA</sequence>
<dbReference type="InterPro" id="IPR001940">
    <property type="entry name" value="Peptidase_S1C"/>
</dbReference>
<evidence type="ECO:0000259" key="7">
    <source>
        <dbReference type="Pfam" id="PF17815"/>
    </source>
</evidence>
<dbReference type="PANTHER" id="PTHR45980">
    <property type="match status" value="1"/>
</dbReference>
<evidence type="ECO:0000256" key="3">
    <source>
        <dbReference type="ARBA" id="ARBA00022801"/>
    </source>
</evidence>
<dbReference type="Gene3D" id="2.40.10.10">
    <property type="entry name" value="Trypsin-like serine proteases"/>
    <property type="match status" value="2"/>
</dbReference>
<dbReference type="Proteomes" id="UP001165090">
    <property type="component" value="Unassembled WGS sequence"/>
</dbReference>
<evidence type="ECO:0000256" key="2">
    <source>
        <dbReference type="ARBA" id="ARBA00022670"/>
    </source>
</evidence>
<comment type="caution">
    <text evidence="8">The sequence shown here is derived from an EMBL/GenBank/DDBJ whole genome shotgun (WGS) entry which is preliminary data.</text>
</comment>
<organism evidence="8 9">
    <name type="scientific">Volvox africanus</name>
    <dbReference type="NCBI Taxonomy" id="51714"/>
    <lineage>
        <taxon>Eukaryota</taxon>
        <taxon>Viridiplantae</taxon>
        <taxon>Chlorophyta</taxon>
        <taxon>core chlorophytes</taxon>
        <taxon>Chlorophyceae</taxon>
        <taxon>CS clade</taxon>
        <taxon>Chlamydomonadales</taxon>
        <taxon>Volvocaceae</taxon>
        <taxon>Volvox</taxon>
    </lineage>
</organism>
<evidence type="ECO:0000259" key="6">
    <source>
        <dbReference type="Pfam" id="PF13180"/>
    </source>
</evidence>
<keyword evidence="4" id="KW-0720">Serine protease</keyword>
<dbReference type="SUPFAM" id="SSF50156">
    <property type="entry name" value="PDZ domain-like"/>
    <property type="match status" value="1"/>
</dbReference>
<feature type="region of interest" description="Disordered" evidence="5">
    <location>
        <begin position="123"/>
        <end position="188"/>
    </location>
</feature>
<accession>A0ABQ5RS27</accession>
<feature type="region of interest" description="Disordered" evidence="5">
    <location>
        <begin position="317"/>
        <end position="357"/>
    </location>
</feature>
<dbReference type="Gene3D" id="2.30.42.10">
    <property type="match status" value="1"/>
</dbReference>
<dbReference type="InterPro" id="IPR041517">
    <property type="entry name" value="DEGP_PDZ"/>
</dbReference>
<proteinExistence type="inferred from homology"/>
<dbReference type="EMBL" id="BSDZ01000005">
    <property type="protein sequence ID" value="GLI60058.1"/>
    <property type="molecule type" value="Genomic_DNA"/>
</dbReference>
<evidence type="ECO:0000256" key="4">
    <source>
        <dbReference type="ARBA" id="ARBA00022825"/>
    </source>
</evidence>
<dbReference type="Pfam" id="PF13180">
    <property type="entry name" value="PDZ_2"/>
    <property type="match status" value="1"/>
</dbReference>
<dbReference type="InterPro" id="IPR036034">
    <property type="entry name" value="PDZ_sf"/>
</dbReference>
<dbReference type="Pfam" id="PF17815">
    <property type="entry name" value="PDZ_3"/>
    <property type="match status" value="1"/>
</dbReference>
<evidence type="ECO:0008006" key="10">
    <source>
        <dbReference type="Google" id="ProtNLM"/>
    </source>
</evidence>
<dbReference type="Pfam" id="PF13365">
    <property type="entry name" value="Trypsin_2"/>
    <property type="match status" value="1"/>
</dbReference>
<keyword evidence="2" id="KW-0645">Protease</keyword>
<feature type="compositionally biased region" description="Low complexity" evidence="5">
    <location>
        <begin position="137"/>
        <end position="147"/>
    </location>
</feature>
<feature type="compositionally biased region" description="Low complexity" evidence="5">
    <location>
        <begin position="174"/>
        <end position="183"/>
    </location>
</feature>
<protein>
    <recommendedName>
        <fullName evidence="10">Protease Do-like PDZ domain-containing protein</fullName>
    </recommendedName>
</protein>
<keyword evidence="9" id="KW-1185">Reference proteome</keyword>
<keyword evidence="3" id="KW-0378">Hydrolase</keyword>
<name>A0ABQ5RS27_9CHLO</name>
<dbReference type="PANTHER" id="PTHR45980:SF18">
    <property type="entry name" value="PROTEASE DO-LIKE 9"/>
    <property type="match status" value="1"/>
</dbReference>
<gene>
    <name evidence="8" type="ORF">VaNZ11_001910</name>
</gene>
<feature type="domain" description="Protease Do-like PDZ" evidence="7">
    <location>
        <begin position="581"/>
        <end position="738"/>
    </location>
</feature>
<evidence type="ECO:0000313" key="8">
    <source>
        <dbReference type="EMBL" id="GLI60058.1"/>
    </source>
</evidence>
<dbReference type="InterPro" id="IPR001478">
    <property type="entry name" value="PDZ"/>
</dbReference>
<dbReference type="InterPro" id="IPR046449">
    <property type="entry name" value="DEGP_PDZ_sf"/>
</dbReference>
<feature type="region of interest" description="Disordered" evidence="5">
    <location>
        <begin position="36"/>
        <end position="59"/>
    </location>
</feature>